<dbReference type="Pfam" id="PF00583">
    <property type="entry name" value="Acetyltransf_1"/>
    <property type="match status" value="1"/>
</dbReference>
<dbReference type="GO" id="GO:0016747">
    <property type="term" value="F:acyltransferase activity, transferring groups other than amino-acyl groups"/>
    <property type="evidence" value="ECO:0007669"/>
    <property type="project" value="InterPro"/>
</dbReference>
<dbReference type="KEGG" id="hba:Hbal_0730"/>
<dbReference type="HOGENOM" id="CLU_081840_0_2_5"/>
<name>C6XPD8_HIRBI</name>
<dbReference type="Proteomes" id="UP000002745">
    <property type="component" value="Chromosome"/>
</dbReference>
<dbReference type="InterPro" id="IPR016181">
    <property type="entry name" value="Acyl_CoA_acyltransferase"/>
</dbReference>
<keyword evidence="2" id="KW-0808">Transferase</keyword>
<dbReference type="OrthoDB" id="9815099at2"/>
<gene>
    <name evidence="2" type="ordered locus">Hbal_0730</name>
</gene>
<dbReference type="AlphaFoldDB" id="C6XPD8"/>
<dbReference type="CDD" id="cd04301">
    <property type="entry name" value="NAT_SF"/>
    <property type="match status" value="1"/>
</dbReference>
<dbReference type="Gene3D" id="3.40.630.30">
    <property type="match status" value="1"/>
</dbReference>
<evidence type="ECO:0000313" key="2">
    <source>
        <dbReference type="EMBL" id="ACT58424.1"/>
    </source>
</evidence>
<dbReference type="RefSeq" id="WP_015826574.1">
    <property type="nucleotide sequence ID" value="NC_012982.1"/>
</dbReference>
<evidence type="ECO:0000259" key="1">
    <source>
        <dbReference type="PROSITE" id="PS51186"/>
    </source>
</evidence>
<feature type="domain" description="N-acetyltransferase" evidence="1">
    <location>
        <begin position="15"/>
        <end position="162"/>
    </location>
</feature>
<proteinExistence type="predicted"/>
<dbReference type="SUPFAM" id="SSF55729">
    <property type="entry name" value="Acyl-CoA N-acyltransferases (Nat)"/>
    <property type="match status" value="1"/>
</dbReference>
<sequence>MSASLRVLDPSFPSYTIALEQAEHSVGIEALYDRCFGFGRFAKTAERLREGNQLLSDMSLVAVDANENVVAAVRLWPLQVGDAGRAVFVGPVAVDSLYRGSSLGLILTQQCVDLAKKAGWPMAILIGDEPYFSKIGFQQVSTQAYPAPGYIPEHRLLAIELEDNAILENQGRLSVPHVAM</sequence>
<evidence type="ECO:0000313" key="3">
    <source>
        <dbReference type="Proteomes" id="UP000002745"/>
    </source>
</evidence>
<dbReference type="EMBL" id="CP001678">
    <property type="protein sequence ID" value="ACT58424.1"/>
    <property type="molecule type" value="Genomic_DNA"/>
</dbReference>
<reference evidence="3" key="1">
    <citation type="journal article" date="2011" name="J. Bacteriol.">
        <title>Genome sequences of eight morphologically diverse alphaproteobacteria.</title>
        <authorList>
            <consortium name="US DOE Joint Genome Institute"/>
            <person name="Brown P.J."/>
            <person name="Kysela D.T."/>
            <person name="Buechlein A."/>
            <person name="Hemmerich C."/>
            <person name="Brun Y.V."/>
        </authorList>
    </citation>
    <scope>NUCLEOTIDE SEQUENCE [LARGE SCALE GENOMIC DNA]</scope>
    <source>
        <strain evidence="3">ATCC 49814 / DSM 5838 / IFAM 1418</strain>
    </source>
</reference>
<protein>
    <submittedName>
        <fullName evidence="2">GCN5-related N-acetyltransferase</fullName>
    </submittedName>
</protein>
<dbReference type="eggNOG" id="COG3153">
    <property type="taxonomic scope" value="Bacteria"/>
</dbReference>
<accession>C6XPD8</accession>
<dbReference type="InterPro" id="IPR000182">
    <property type="entry name" value="GNAT_dom"/>
</dbReference>
<keyword evidence="3" id="KW-1185">Reference proteome</keyword>
<organism evidence="2 3">
    <name type="scientific">Hirschia baltica (strain ATCC 49814 / DSM 5838 / IFAM 1418)</name>
    <dbReference type="NCBI Taxonomy" id="582402"/>
    <lineage>
        <taxon>Bacteria</taxon>
        <taxon>Pseudomonadati</taxon>
        <taxon>Pseudomonadota</taxon>
        <taxon>Alphaproteobacteria</taxon>
        <taxon>Hyphomonadales</taxon>
        <taxon>Hyphomonadaceae</taxon>
        <taxon>Hirschia</taxon>
    </lineage>
</organism>
<dbReference type="PROSITE" id="PS51186">
    <property type="entry name" value="GNAT"/>
    <property type="match status" value="1"/>
</dbReference>
<dbReference type="STRING" id="582402.Hbal_0730"/>